<keyword evidence="2" id="KW-0677">Repeat</keyword>
<keyword evidence="1 4" id="KW-0808">Transferase</keyword>
<dbReference type="Pfam" id="PF00581">
    <property type="entry name" value="Rhodanese"/>
    <property type="match status" value="2"/>
</dbReference>
<dbReference type="FunFam" id="3.40.250.10:FF:000035">
    <property type="entry name" value="Thiosulfate sulfurtransferase"/>
    <property type="match status" value="1"/>
</dbReference>
<dbReference type="InterPro" id="IPR001307">
    <property type="entry name" value="Thiosulphate_STrfase_CS"/>
</dbReference>
<protein>
    <submittedName>
        <fullName evidence="4">Sulfurtransferase</fullName>
    </submittedName>
</protein>
<dbReference type="SMART" id="SM00450">
    <property type="entry name" value="RHOD"/>
    <property type="match status" value="2"/>
</dbReference>
<dbReference type="PROSITE" id="PS50206">
    <property type="entry name" value="RHODANESE_3"/>
    <property type="match status" value="2"/>
</dbReference>
<dbReference type="CDD" id="cd01449">
    <property type="entry name" value="TST_Repeat_2"/>
    <property type="match status" value="1"/>
</dbReference>
<evidence type="ECO:0000313" key="4">
    <source>
        <dbReference type="EMBL" id="MBA4492959.1"/>
    </source>
</evidence>
<accession>A0A7W1WNH0</accession>
<evidence type="ECO:0000259" key="3">
    <source>
        <dbReference type="PROSITE" id="PS50206"/>
    </source>
</evidence>
<dbReference type="PROSITE" id="PS00380">
    <property type="entry name" value="RHODANESE_1"/>
    <property type="match status" value="1"/>
</dbReference>
<reference evidence="4 5" key="1">
    <citation type="submission" date="2020-07" db="EMBL/GenBank/DDBJ databases">
        <authorList>
            <person name="Feng H."/>
        </authorList>
    </citation>
    <scope>NUCLEOTIDE SEQUENCE [LARGE SCALE GENOMIC DNA]</scope>
    <source>
        <strain evidence="5">s-10</strain>
    </source>
</reference>
<name>A0A7W1WNH0_9BACL</name>
<keyword evidence="5" id="KW-1185">Reference proteome</keyword>
<feature type="domain" description="Rhodanese" evidence="3">
    <location>
        <begin position="33"/>
        <end position="152"/>
    </location>
</feature>
<evidence type="ECO:0000256" key="1">
    <source>
        <dbReference type="ARBA" id="ARBA00022679"/>
    </source>
</evidence>
<proteinExistence type="predicted"/>
<dbReference type="EMBL" id="JACEIQ010000001">
    <property type="protein sequence ID" value="MBA4492959.1"/>
    <property type="molecule type" value="Genomic_DNA"/>
</dbReference>
<organism evidence="4 5">
    <name type="scientific">Paenactinomyces guangxiensis</name>
    <dbReference type="NCBI Taxonomy" id="1490290"/>
    <lineage>
        <taxon>Bacteria</taxon>
        <taxon>Bacillati</taxon>
        <taxon>Bacillota</taxon>
        <taxon>Bacilli</taxon>
        <taxon>Bacillales</taxon>
        <taxon>Thermoactinomycetaceae</taxon>
        <taxon>Paenactinomyces</taxon>
    </lineage>
</organism>
<dbReference type="Proteomes" id="UP000535491">
    <property type="component" value="Unassembled WGS sequence"/>
</dbReference>
<dbReference type="SUPFAM" id="SSF52821">
    <property type="entry name" value="Rhodanese/Cell cycle control phosphatase"/>
    <property type="match status" value="2"/>
</dbReference>
<dbReference type="CDD" id="cd01448">
    <property type="entry name" value="TST_Repeat_1"/>
    <property type="match status" value="1"/>
</dbReference>
<dbReference type="InterPro" id="IPR045078">
    <property type="entry name" value="TST/MPST-like"/>
</dbReference>
<dbReference type="AlphaFoldDB" id="A0A7W1WNH0"/>
<dbReference type="Gene3D" id="3.40.250.10">
    <property type="entry name" value="Rhodanese-like domain"/>
    <property type="match status" value="2"/>
</dbReference>
<sequence>MLFIYRCDATKEKEVVDLTETIVSMDWVAKHLNDPRLCLIDCRFALGDPEAGRRAYRQGHLPGALYLDLEKDLSGPVREHGGRHPLPDIEILARKLGEIGIDENSHVAAYDDQGGAMASRLWWLLTYLGHDCVSVMNGTFSQWQKAGYPVTTEIPATNSRHFPPHPRPHMLASMEEVKQKLHQATTVLVDSRDEKRYLGEEEPVDPVAGHIPGARHFFWKQVQDQNGNWKNAAQLRDHFSPLSTANEIIVYCGSGVTATPNILALKEAGYKNVKLYAGSWSDWISYSDNPIARGKETDRQ</sequence>
<evidence type="ECO:0000313" key="5">
    <source>
        <dbReference type="Proteomes" id="UP000535491"/>
    </source>
</evidence>
<dbReference type="PANTHER" id="PTHR11364:SF27">
    <property type="entry name" value="SULFURTRANSFERASE"/>
    <property type="match status" value="1"/>
</dbReference>
<gene>
    <name evidence="4" type="ORF">H1191_01345</name>
</gene>
<feature type="domain" description="Rhodanese" evidence="3">
    <location>
        <begin position="182"/>
        <end position="292"/>
    </location>
</feature>
<dbReference type="InterPro" id="IPR001763">
    <property type="entry name" value="Rhodanese-like_dom"/>
</dbReference>
<dbReference type="PANTHER" id="PTHR11364">
    <property type="entry name" value="THIOSULFATE SULFERTANSFERASE"/>
    <property type="match status" value="1"/>
</dbReference>
<evidence type="ECO:0000256" key="2">
    <source>
        <dbReference type="ARBA" id="ARBA00022737"/>
    </source>
</evidence>
<comment type="caution">
    <text evidence="4">The sequence shown here is derived from an EMBL/GenBank/DDBJ whole genome shotgun (WGS) entry which is preliminary data.</text>
</comment>
<dbReference type="GO" id="GO:0004792">
    <property type="term" value="F:thiosulfate-cyanide sulfurtransferase activity"/>
    <property type="evidence" value="ECO:0007669"/>
    <property type="project" value="InterPro"/>
</dbReference>
<dbReference type="InterPro" id="IPR036873">
    <property type="entry name" value="Rhodanese-like_dom_sf"/>
</dbReference>